<evidence type="ECO:0000313" key="6">
    <source>
        <dbReference type="Proteomes" id="UP000321685"/>
    </source>
</evidence>
<comment type="caution">
    <text evidence="5">The sequence shown here is derived from an EMBL/GenBank/DDBJ whole genome shotgun (WGS) entry which is preliminary data.</text>
</comment>
<dbReference type="AlphaFoldDB" id="A0A511DLI9"/>
<evidence type="ECO:0000259" key="4">
    <source>
        <dbReference type="PROSITE" id="PS51186"/>
    </source>
</evidence>
<comment type="catalytic activity">
    <reaction evidence="1">
        <text>beta-D-ribopyranose = beta-D-ribofuranose</text>
        <dbReference type="Rhea" id="RHEA:25432"/>
        <dbReference type="ChEBI" id="CHEBI:27476"/>
        <dbReference type="ChEBI" id="CHEBI:47002"/>
        <dbReference type="EC" id="5.4.99.62"/>
    </reaction>
</comment>
<dbReference type="InterPro" id="IPR007721">
    <property type="entry name" value="RbsD_FucU"/>
</dbReference>
<reference evidence="5 6" key="1">
    <citation type="submission" date="2019-07" db="EMBL/GenBank/DDBJ databases">
        <title>Whole genome shotgun sequence of Pseudonocardia sulfidoxydans NBRC 16205.</title>
        <authorList>
            <person name="Hosoyama A."/>
            <person name="Uohara A."/>
            <person name="Ohji S."/>
            <person name="Ichikawa N."/>
        </authorList>
    </citation>
    <scope>NUCLEOTIDE SEQUENCE [LARGE SCALE GENOMIC DNA]</scope>
    <source>
        <strain evidence="5 6">NBRC 16205</strain>
    </source>
</reference>
<organism evidence="5 6">
    <name type="scientific">Pseudonocardia sulfidoxydans NBRC 16205</name>
    <dbReference type="NCBI Taxonomy" id="1223511"/>
    <lineage>
        <taxon>Bacteria</taxon>
        <taxon>Bacillati</taxon>
        <taxon>Actinomycetota</taxon>
        <taxon>Actinomycetes</taxon>
        <taxon>Pseudonocardiales</taxon>
        <taxon>Pseudonocardiaceae</taxon>
        <taxon>Pseudonocardia</taxon>
    </lineage>
</organism>
<dbReference type="InterPro" id="IPR000182">
    <property type="entry name" value="GNAT_dom"/>
</dbReference>
<keyword evidence="6" id="KW-1185">Reference proteome</keyword>
<evidence type="ECO:0000256" key="3">
    <source>
        <dbReference type="ARBA" id="ARBA00023235"/>
    </source>
</evidence>
<dbReference type="Gene3D" id="3.40.630.30">
    <property type="match status" value="1"/>
</dbReference>
<dbReference type="InterPro" id="IPR051531">
    <property type="entry name" value="N-acetyltransferase"/>
</dbReference>
<evidence type="ECO:0000256" key="1">
    <source>
        <dbReference type="ARBA" id="ARBA00000223"/>
    </source>
</evidence>
<dbReference type="OrthoDB" id="3533156at2"/>
<accession>A0A511DLI9</accession>
<dbReference type="EMBL" id="BJVJ01000060">
    <property type="protein sequence ID" value="GEL25680.1"/>
    <property type="molecule type" value="Genomic_DNA"/>
</dbReference>
<dbReference type="InterPro" id="IPR016181">
    <property type="entry name" value="Acyl_CoA_acyltransferase"/>
</dbReference>
<dbReference type="SUPFAM" id="SSF55729">
    <property type="entry name" value="Acyl-CoA N-acyltransferases (Nat)"/>
    <property type="match status" value="1"/>
</dbReference>
<protein>
    <recommendedName>
        <fullName evidence="2">D-ribose pyranase</fullName>
        <ecNumber evidence="2">5.4.99.62</ecNumber>
    </recommendedName>
</protein>
<feature type="domain" description="N-acetyltransferase" evidence="4">
    <location>
        <begin position="184"/>
        <end position="344"/>
    </location>
</feature>
<evidence type="ECO:0000313" key="5">
    <source>
        <dbReference type="EMBL" id="GEL25680.1"/>
    </source>
</evidence>
<dbReference type="GO" id="GO:0062193">
    <property type="term" value="F:D-ribose pyranase activity"/>
    <property type="evidence" value="ECO:0007669"/>
    <property type="project" value="UniProtKB-EC"/>
</dbReference>
<dbReference type="GO" id="GO:0005996">
    <property type="term" value="P:monosaccharide metabolic process"/>
    <property type="evidence" value="ECO:0007669"/>
    <property type="project" value="InterPro"/>
</dbReference>
<dbReference type="PROSITE" id="PS51186">
    <property type="entry name" value="GNAT"/>
    <property type="match status" value="1"/>
</dbReference>
<dbReference type="GO" id="GO:0016747">
    <property type="term" value="F:acyltransferase activity, transferring groups other than amino-acyl groups"/>
    <property type="evidence" value="ECO:0007669"/>
    <property type="project" value="InterPro"/>
</dbReference>
<dbReference type="PANTHER" id="PTHR43792">
    <property type="entry name" value="GNAT FAMILY, PUTATIVE (AFU_ORTHOLOGUE AFUA_3G00765)-RELATED-RELATED"/>
    <property type="match status" value="1"/>
</dbReference>
<proteinExistence type="predicted"/>
<evidence type="ECO:0000256" key="2">
    <source>
        <dbReference type="ARBA" id="ARBA00012862"/>
    </source>
</evidence>
<dbReference type="EC" id="5.4.99.62" evidence="2"/>
<dbReference type="SUPFAM" id="SSF102546">
    <property type="entry name" value="RbsD-like"/>
    <property type="match status" value="1"/>
</dbReference>
<name>A0A511DLI9_9PSEU</name>
<dbReference type="RefSeq" id="WP_147112324.1">
    <property type="nucleotide sequence ID" value="NZ_BJVJ01000060.1"/>
</dbReference>
<dbReference type="Pfam" id="PF13302">
    <property type="entry name" value="Acetyltransf_3"/>
    <property type="match status" value="1"/>
</dbReference>
<keyword evidence="3" id="KW-0413">Isomerase</keyword>
<dbReference type="Pfam" id="PF05025">
    <property type="entry name" value="RbsD_FucU"/>
    <property type="match status" value="1"/>
</dbReference>
<dbReference type="Gene3D" id="3.40.1650.10">
    <property type="entry name" value="RbsD-like domain"/>
    <property type="match status" value="1"/>
</dbReference>
<sequence>MIKVPDPRLRSDVLFLLWAMAHGDDVAVVDSSFFARYTACANLHGSVAQLTDFTVAQVVHAVLSAIQLDTTFITEPVRQIRYRDQHPGAEHRIAVQAAVNAAVGFPCPVTDVAPSEFQAQLKNCFAVIVTGDQCPPGAFILRKGLDVAPADALVRPDRATPVTRSAVDERYPSVPDRRILTDRLLVRPWEVTDVAALFALFSEGQVPELHSGGTPIDDGEAARTLLDRWITDGANNDPGRGRWAVVSQESAAVIGAASLLHLPTADLDVHVDCRIAPVARGRGYAAEACRAIAHYAFAVGTDEIFAVLRAENRQGAATANRVGMDWVGQTEKYGGAQLEVYRLRRGDLGLPAWMRSVRPSLSTSSGEVALR</sequence>
<dbReference type="InterPro" id="IPR023750">
    <property type="entry name" value="RbsD-like_sf"/>
</dbReference>
<dbReference type="GO" id="GO:0048029">
    <property type="term" value="F:monosaccharide binding"/>
    <property type="evidence" value="ECO:0007669"/>
    <property type="project" value="InterPro"/>
</dbReference>
<dbReference type="PANTHER" id="PTHR43792:SF1">
    <property type="entry name" value="N-ACETYLTRANSFERASE DOMAIN-CONTAINING PROTEIN"/>
    <property type="match status" value="1"/>
</dbReference>
<gene>
    <name evidence="5" type="ORF">PSU4_46340</name>
</gene>
<dbReference type="Proteomes" id="UP000321685">
    <property type="component" value="Unassembled WGS sequence"/>
</dbReference>